<accession>A0A7C6A7U5</accession>
<dbReference type="InterPro" id="IPR006522">
    <property type="entry name" value="Phage_virion_morphogenesis"/>
</dbReference>
<sequence length="146" mass="16807">MESIFGFTQLSRYLSRLQDQFNSRLHNALQDAALLVEKAAKENIIYGRADWPALKQPGRRLARVSRRQRTPLLDTGTLLRSIHSQVEEFQAVIGSGVKYAPTHEFGTERAGRTHSIRIPKRPYLTPAIEENLRQIKEIFIKRLQGR</sequence>
<proteinExistence type="predicted"/>
<dbReference type="AlphaFoldDB" id="A0A7C6A7U5"/>
<evidence type="ECO:0000313" key="1">
    <source>
        <dbReference type="EMBL" id="HHS51331.1"/>
    </source>
</evidence>
<protein>
    <recommendedName>
        <fullName evidence="2">Phage virion morphogenesis protein</fullName>
    </recommendedName>
</protein>
<comment type="caution">
    <text evidence="1">The sequence shown here is derived from an EMBL/GenBank/DDBJ whole genome shotgun (WGS) entry which is preliminary data.</text>
</comment>
<organism evidence="1">
    <name type="scientific">candidate division WOR-3 bacterium</name>
    <dbReference type="NCBI Taxonomy" id="2052148"/>
    <lineage>
        <taxon>Bacteria</taxon>
        <taxon>Bacteria division WOR-3</taxon>
    </lineage>
</organism>
<dbReference type="Pfam" id="PF05069">
    <property type="entry name" value="Phage_tail_S"/>
    <property type="match status" value="1"/>
</dbReference>
<dbReference type="EMBL" id="DTLI01000016">
    <property type="protein sequence ID" value="HHS51331.1"/>
    <property type="molecule type" value="Genomic_DNA"/>
</dbReference>
<reference evidence="1" key="1">
    <citation type="journal article" date="2020" name="mSystems">
        <title>Genome- and Community-Level Interaction Insights into Carbon Utilization and Element Cycling Functions of Hydrothermarchaeota in Hydrothermal Sediment.</title>
        <authorList>
            <person name="Zhou Z."/>
            <person name="Liu Y."/>
            <person name="Xu W."/>
            <person name="Pan J."/>
            <person name="Luo Z.H."/>
            <person name="Li M."/>
        </authorList>
    </citation>
    <scope>NUCLEOTIDE SEQUENCE [LARGE SCALE GENOMIC DNA]</scope>
    <source>
        <strain evidence="1">SpSt-876</strain>
    </source>
</reference>
<gene>
    <name evidence="1" type="ORF">ENW73_00485</name>
</gene>
<evidence type="ECO:0008006" key="2">
    <source>
        <dbReference type="Google" id="ProtNLM"/>
    </source>
</evidence>
<name>A0A7C6A7U5_UNCW3</name>